<dbReference type="GO" id="GO:0005975">
    <property type="term" value="P:carbohydrate metabolic process"/>
    <property type="evidence" value="ECO:0007669"/>
    <property type="project" value="InterPro"/>
</dbReference>
<reference evidence="4 5" key="1">
    <citation type="submission" date="2018-06" db="EMBL/GenBank/DDBJ databases">
        <title>Phytoactinopolyspora halophila sp. nov., a novel halophilic actinomycete isolated from a saline soil in China.</title>
        <authorList>
            <person name="Tang S.-K."/>
        </authorList>
    </citation>
    <scope>NUCLEOTIDE SEQUENCE [LARGE SCALE GENOMIC DNA]</scope>
    <source>
        <strain evidence="4 5">YIM 96934</strain>
    </source>
</reference>
<feature type="compositionally biased region" description="Polar residues" evidence="1">
    <location>
        <begin position="39"/>
        <end position="49"/>
    </location>
</feature>
<dbReference type="GO" id="GO:0016810">
    <property type="term" value="F:hydrolase activity, acting on carbon-nitrogen (but not peptide) bonds"/>
    <property type="evidence" value="ECO:0007669"/>
    <property type="project" value="InterPro"/>
</dbReference>
<dbReference type="RefSeq" id="WP_112257315.1">
    <property type="nucleotide sequence ID" value="NZ_QMIG01000003.1"/>
</dbReference>
<gene>
    <name evidence="4" type="ORF">DPM12_05690</name>
</gene>
<feature type="compositionally biased region" description="Low complexity" evidence="1">
    <location>
        <begin position="23"/>
        <end position="37"/>
    </location>
</feature>
<dbReference type="SUPFAM" id="SSF88713">
    <property type="entry name" value="Glycoside hydrolase/deacetylase"/>
    <property type="match status" value="1"/>
</dbReference>
<dbReference type="InterPro" id="IPR050248">
    <property type="entry name" value="Polysacc_deacetylase_ArnD"/>
</dbReference>
<accession>A0A329R016</accession>
<dbReference type="InterPro" id="IPR011330">
    <property type="entry name" value="Glyco_hydro/deAcase_b/a-brl"/>
</dbReference>
<evidence type="ECO:0000256" key="2">
    <source>
        <dbReference type="SAM" id="SignalP"/>
    </source>
</evidence>
<dbReference type="PANTHER" id="PTHR10587">
    <property type="entry name" value="GLYCOSYL TRANSFERASE-RELATED"/>
    <property type="match status" value="1"/>
</dbReference>
<organism evidence="4 5">
    <name type="scientific">Phytoactinopolyspora halophila</name>
    <dbReference type="NCBI Taxonomy" id="1981511"/>
    <lineage>
        <taxon>Bacteria</taxon>
        <taxon>Bacillati</taxon>
        <taxon>Actinomycetota</taxon>
        <taxon>Actinomycetes</taxon>
        <taxon>Jiangellales</taxon>
        <taxon>Jiangellaceae</taxon>
        <taxon>Phytoactinopolyspora</taxon>
    </lineage>
</organism>
<feature type="domain" description="NodB homology" evidence="3">
    <location>
        <begin position="97"/>
        <end position="279"/>
    </location>
</feature>
<evidence type="ECO:0000313" key="5">
    <source>
        <dbReference type="Proteomes" id="UP000250462"/>
    </source>
</evidence>
<feature type="region of interest" description="Disordered" evidence="1">
    <location>
        <begin position="23"/>
        <end position="102"/>
    </location>
</feature>
<name>A0A329R016_9ACTN</name>
<dbReference type="Pfam" id="PF01522">
    <property type="entry name" value="Polysacc_deac_1"/>
    <property type="match status" value="1"/>
</dbReference>
<evidence type="ECO:0000256" key="1">
    <source>
        <dbReference type="SAM" id="MobiDB-lite"/>
    </source>
</evidence>
<feature type="chain" id="PRO_5039279371" evidence="2">
    <location>
        <begin position="23"/>
        <end position="281"/>
    </location>
</feature>
<dbReference type="AlphaFoldDB" id="A0A329R016"/>
<evidence type="ECO:0000313" key="4">
    <source>
        <dbReference type="EMBL" id="RAW17496.1"/>
    </source>
</evidence>
<evidence type="ECO:0000259" key="3">
    <source>
        <dbReference type="PROSITE" id="PS51677"/>
    </source>
</evidence>
<proteinExistence type="predicted"/>
<dbReference type="PROSITE" id="PS51677">
    <property type="entry name" value="NODB"/>
    <property type="match status" value="1"/>
</dbReference>
<keyword evidence="5" id="KW-1185">Reference proteome</keyword>
<feature type="compositionally biased region" description="Gly residues" evidence="1">
    <location>
        <begin position="67"/>
        <end position="79"/>
    </location>
</feature>
<dbReference type="CDD" id="cd10917">
    <property type="entry name" value="CE4_NodB_like_6s_7s"/>
    <property type="match status" value="1"/>
</dbReference>
<dbReference type="OrthoDB" id="9763050at2"/>
<keyword evidence="2" id="KW-0732">Signal</keyword>
<dbReference type="Gene3D" id="3.20.20.370">
    <property type="entry name" value="Glycoside hydrolase/deacetylase"/>
    <property type="match status" value="1"/>
</dbReference>
<dbReference type="InterPro" id="IPR002509">
    <property type="entry name" value="NODB_dom"/>
</dbReference>
<protein>
    <submittedName>
        <fullName evidence="4">Polysaccharide deacetylase family protein</fullName>
    </submittedName>
</protein>
<dbReference type="Proteomes" id="UP000250462">
    <property type="component" value="Unassembled WGS sequence"/>
</dbReference>
<feature type="signal peptide" evidence="2">
    <location>
        <begin position="1"/>
        <end position="22"/>
    </location>
</feature>
<comment type="caution">
    <text evidence="4">The sequence shown here is derived from an EMBL/GenBank/DDBJ whole genome shotgun (WGS) entry which is preliminary data.</text>
</comment>
<feature type="compositionally biased region" description="Acidic residues" evidence="1">
    <location>
        <begin position="50"/>
        <end position="59"/>
    </location>
</feature>
<dbReference type="EMBL" id="QMIG01000003">
    <property type="protein sequence ID" value="RAW17496.1"/>
    <property type="molecule type" value="Genomic_DNA"/>
</dbReference>
<sequence length="281" mass="29461">MKIPGPVLVGVVVGLLAFAWNAGDSDADSSAGPSDTASETDGSNGTVESGNDDTQDIENGDNAGDTGHTGGSGDGGPPDTGGPNAAELPGGSSDDEQTVILTFDDGPHPVHTPQILDLLVTYDATAVFCVVGERVREHPELVRKIASRGHALCNHTYSHDHDLADRTPRTMDAEIADTIDAIADATPDADVSYFRQPGTHVTAEVAPIVTHHGLDVLDWTVDPHDRDRPGALTIIQRVFDGLESGSVVRLHDGGGDRSQMVRALTQLLPALDRIGYETSLP</sequence>